<dbReference type="RefSeq" id="WP_099621657.1">
    <property type="nucleotide sequence ID" value="NZ_CP024201.1"/>
</dbReference>
<dbReference type="Pfam" id="PF12706">
    <property type="entry name" value="Lactamase_B_2"/>
    <property type="match status" value="1"/>
</dbReference>
<dbReference type="CDD" id="cd07719">
    <property type="entry name" value="arylsulfatase_AtsA-like_MBL-fold"/>
    <property type="match status" value="1"/>
</dbReference>
<evidence type="ECO:0000256" key="1">
    <source>
        <dbReference type="ARBA" id="ARBA00022801"/>
    </source>
</evidence>
<keyword evidence="4" id="KW-1185">Reference proteome</keyword>
<dbReference type="SMART" id="SM00849">
    <property type="entry name" value="Lactamase_B"/>
    <property type="match status" value="1"/>
</dbReference>
<dbReference type="Proteomes" id="UP000228945">
    <property type="component" value="Chromosome"/>
</dbReference>
<feature type="domain" description="Metallo-beta-lactamase" evidence="2">
    <location>
        <begin position="70"/>
        <end position="287"/>
    </location>
</feature>
<dbReference type="KEGG" id="cmb:CSW64_08220"/>
<dbReference type="PANTHER" id="PTHR46018:SF2">
    <property type="entry name" value="ZINC PHOSPHODIESTERASE ELAC PROTEIN 1"/>
    <property type="match status" value="1"/>
</dbReference>
<dbReference type="SUPFAM" id="SSF56281">
    <property type="entry name" value="Metallo-hydrolase/oxidoreductase"/>
    <property type="match status" value="1"/>
</dbReference>
<evidence type="ECO:0000259" key="2">
    <source>
        <dbReference type="SMART" id="SM00849"/>
    </source>
</evidence>
<accession>A0A2D2AWK9</accession>
<keyword evidence="1 3" id="KW-0378">Hydrolase</keyword>
<dbReference type="Gene3D" id="3.60.15.10">
    <property type="entry name" value="Ribonuclease Z/Hydroxyacylglutathione hydrolase-like"/>
    <property type="match status" value="1"/>
</dbReference>
<sequence length="363" mass="38662">MRRWRIGLAIAAIVLVAGGALWLARGTIATAMMERLYAKAMAPDPFDDLPDGLHVGLCGSGSPMPDPMRTGPCTAVLAGKQLFVIDAGAGSTKNLSLMDMPPAEVQAIFLTHLHSDHIDGLGELMLQRWAGGGRSSPLPVHGPVGVDKVVQGFMQAYEIDRGFRIAHHGEAVVRPTGFGGTAAAFDFPADGANLLLVSTPDLKVVAFPVRHAPAEPSVGYRFDYKGRSVVVSGDTAPSERLESVAKGADLLVHEALSPKLVAMQTRAAKANGRANLAAITRDILSYHTAPEDAARIAQRAGVRYLLFTHIIPPLPVEALEGPFLGDSRKIFRGPIRVGRDGDVISLPAGSTDTKYGNRLMRFR</sequence>
<evidence type="ECO:0000313" key="3">
    <source>
        <dbReference type="EMBL" id="ATQ42400.1"/>
    </source>
</evidence>
<proteinExistence type="predicted"/>
<organism evidence="3 4">
    <name type="scientific">Caulobacter mirabilis</name>
    <dbReference type="NCBI Taxonomy" id="69666"/>
    <lineage>
        <taxon>Bacteria</taxon>
        <taxon>Pseudomonadati</taxon>
        <taxon>Pseudomonadota</taxon>
        <taxon>Alphaproteobacteria</taxon>
        <taxon>Caulobacterales</taxon>
        <taxon>Caulobacteraceae</taxon>
        <taxon>Caulobacter</taxon>
    </lineage>
</organism>
<protein>
    <submittedName>
        <fullName evidence="3">MBL fold metallo-hydrolase</fullName>
    </submittedName>
</protein>
<dbReference type="GO" id="GO:0042781">
    <property type="term" value="F:3'-tRNA processing endoribonuclease activity"/>
    <property type="evidence" value="ECO:0007669"/>
    <property type="project" value="TreeGrafter"/>
</dbReference>
<name>A0A2D2AWK9_9CAUL</name>
<dbReference type="InterPro" id="IPR036866">
    <property type="entry name" value="RibonucZ/Hydroxyglut_hydro"/>
</dbReference>
<evidence type="ECO:0000313" key="4">
    <source>
        <dbReference type="Proteomes" id="UP000228945"/>
    </source>
</evidence>
<dbReference type="EMBL" id="CP024201">
    <property type="protein sequence ID" value="ATQ42400.1"/>
    <property type="molecule type" value="Genomic_DNA"/>
</dbReference>
<dbReference type="PANTHER" id="PTHR46018">
    <property type="entry name" value="ZINC PHOSPHODIESTERASE ELAC PROTEIN 1"/>
    <property type="match status" value="1"/>
</dbReference>
<gene>
    <name evidence="3" type="ORF">CSW64_08220</name>
</gene>
<dbReference type="AlphaFoldDB" id="A0A2D2AWK9"/>
<dbReference type="InterPro" id="IPR001279">
    <property type="entry name" value="Metallo-B-lactamas"/>
</dbReference>
<dbReference type="OrthoDB" id="9803916at2"/>
<dbReference type="InterPro" id="IPR044094">
    <property type="entry name" value="AtsA-like_MBL-fold"/>
</dbReference>
<reference evidence="3 4" key="1">
    <citation type="submission" date="2017-10" db="EMBL/GenBank/DDBJ databases">
        <title>Genome sequence of Caulobacter mirabilis FWC38.</title>
        <authorList>
            <person name="Fiebig A."/>
            <person name="Crosson S."/>
        </authorList>
    </citation>
    <scope>NUCLEOTIDE SEQUENCE [LARGE SCALE GENOMIC DNA]</scope>
    <source>
        <strain evidence="3 4">FWC 38</strain>
    </source>
</reference>